<dbReference type="AlphaFoldDB" id="A0A7W7QVI2"/>
<dbReference type="EMBL" id="JACHJP010000013">
    <property type="protein sequence ID" value="MBB4920465.1"/>
    <property type="molecule type" value="Genomic_DNA"/>
</dbReference>
<evidence type="ECO:0000313" key="3">
    <source>
        <dbReference type="Proteomes" id="UP000552644"/>
    </source>
</evidence>
<dbReference type="Pfam" id="PF18478">
    <property type="entry name" value="PIN_10"/>
    <property type="match status" value="1"/>
</dbReference>
<comment type="caution">
    <text evidence="2">The sequence shown here is derived from an EMBL/GenBank/DDBJ whole genome shotgun (WGS) entry which is preliminary data.</text>
</comment>
<sequence length="147" mass="16447">MADEARTSGLTFFLDRGLGSRIVPNALREAGWVVETMDERYGKDDSQRIADTQWIEEATLRGDLLICKDLAITHNAVEARVIYMSGARVFALAKANVVGREMAELLLANEERIIEAARRVAEPFVFAVSHNGLRRTRIRYPTADEAP</sequence>
<feature type="domain" description="VapC45 PIN like" evidence="1">
    <location>
        <begin position="11"/>
        <end position="94"/>
    </location>
</feature>
<gene>
    <name evidence="2" type="ORF">FHS44_007614</name>
</gene>
<dbReference type="Proteomes" id="UP000552644">
    <property type="component" value="Unassembled WGS sequence"/>
</dbReference>
<evidence type="ECO:0000259" key="1">
    <source>
        <dbReference type="Pfam" id="PF18478"/>
    </source>
</evidence>
<organism evidence="2 3">
    <name type="scientific">Streptosporangium saharense</name>
    <dbReference type="NCBI Taxonomy" id="1706840"/>
    <lineage>
        <taxon>Bacteria</taxon>
        <taxon>Bacillati</taxon>
        <taxon>Actinomycetota</taxon>
        <taxon>Actinomycetes</taxon>
        <taxon>Streptosporangiales</taxon>
        <taxon>Streptosporangiaceae</taxon>
        <taxon>Streptosporangium</taxon>
    </lineage>
</organism>
<protein>
    <recommendedName>
        <fullName evidence="1">VapC45 PIN like domain-containing protein</fullName>
    </recommendedName>
</protein>
<evidence type="ECO:0000313" key="2">
    <source>
        <dbReference type="EMBL" id="MBB4920465.1"/>
    </source>
</evidence>
<name>A0A7W7QVI2_9ACTN</name>
<accession>A0A7W7QVI2</accession>
<dbReference type="RefSeq" id="WP_184724663.1">
    <property type="nucleotide sequence ID" value="NZ_JACHJP010000013.1"/>
</dbReference>
<proteinExistence type="predicted"/>
<keyword evidence="3" id="KW-1185">Reference proteome</keyword>
<reference evidence="2 3" key="1">
    <citation type="submission" date="2020-08" db="EMBL/GenBank/DDBJ databases">
        <title>Genomic Encyclopedia of Type Strains, Phase III (KMG-III): the genomes of soil and plant-associated and newly described type strains.</title>
        <authorList>
            <person name="Whitman W."/>
        </authorList>
    </citation>
    <scope>NUCLEOTIDE SEQUENCE [LARGE SCALE GENOMIC DNA]</scope>
    <source>
        <strain evidence="2 3">CECT 8840</strain>
    </source>
</reference>
<dbReference type="InterPro" id="IPR041375">
    <property type="entry name" value="VapC45_PIN-like"/>
</dbReference>